<dbReference type="InterPro" id="IPR049621">
    <property type="entry name" value="S1_DHX8_helicase"/>
</dbReference>
<dbReference type="PROSITE" id="PS51194">
    <property type="entry name" value="HELICASE_CTER"/>
    <property type="match status" value="1"/>
</dbReference>
<dbReference type="SMART" id="SM00490">
    <property type="entry name" value="HELICc"/>
    <property type="match status" value="1"/>
</dbReference>
<evidence type="ECO:0000256" key="11">
    <source>
        <dbReference type="ARBA" id="ARBA00060756"/>
    </source>
</evidence>
<dbReference type="FunFam" id="3.40.50.300:FF:000191">
    <property type="entry name" value="Pre-mRNA-splicing factor ATP-dependent RNA helicase"/>
    <property type="match status" value="1"/>
</dbReference>
<dbReference type="InterPro" id="IPR048333">
    <property type="entry name" value="HA2_WH"/>
</dbReference>
<dbReference type="Pfam" id="PF00271">
    <property type="entry name" value="Helicase_C"/>
    <property type="match status" value="1"/>
</dbReference>
<dbReference type="GO" id="GO:0016787">
    <property type="term" value="F:hydrolase activity"/>
    <property type="evidence" value="ECO:0007669"/>
    <property type="project" value="UniProtKB-KW"/>
</dbReference>
<dbReference type="EMBL" id="CAJOBD010001672">
    <property type="protein sequence ID" value="CAF3822298.1"/>
    <property type="molecule type" value="Genomic_DNA"/>
</dbReference>
<dbReference type="Pfam" id="PF00575">
    <property type="entry name" value="S1"/>
    <property type="match status" value="1"/>
</dbReference>
<dbReference type="PANTHER" id="PTHR18934:SF85">
    <property type="entry name" value="ATP-DEPENDENT RNA HELICASE DHX8"/>
    <property type="match status" value="1"/>
</dbReference>
<dbReference type="SMART" id="SM00316">
    <property type="entry name" value="S1"/>
    <property type="match status" value="1"/>
</dbReference>
<evidence type="ECO:0000256" key="12">
    <source>
        <dbReference type="SAM" id="MobiDB-lite"/>
    </source>
</evidence>
<comment type="caution">
    <text evidence="17">The sequence shown here is derived from an EMBL/GenBank/DDBJ whole genome shotgun (WGS) entry which is preliminary data.</text>
</comment>
<dbReference type="Gene3D" id="3.40.50.300">
    <property type="entry name" value="P-loop containing nucleotide triphosphate hydrolases"/>
    <property type="match status" value="2"/>
</dbReference>
<dbReference type="Gene3D" id="2.40.50.140">
    <property type="entry name" value="Nucleic acid-binding proteins"/>
    <property type="match status" value="1"/>
</dbReference>
<feature type="compositionally biased region" description="Basic and acidic residues" evidence="12">
    <location>
        <begin position="164"/>
        <end position="176"/>
    </location>
</feature>
<feature type="compositionally biased region" description="Basic and acidic residues" evidence="12">
    <location>
        <begin position="82"/>
        <end position="92"/>
    </location>
</feature>
<feature type="region of interest" description="Disordered" evidence="12">
    <location>
        <begin position="138"/>
        <end position="229"/>
    </location>
</feature>
<dbReference type="PROSITE" id="PS50126">
    <property type="entry name" value="S1"/>
    <property type="match status" value="1"/>
</dbReference>
<dbReference type="Pfam" id="PF07717">
    <property type="entry name" value="OB_NTP_bind"/>
    <property type="match status" value="1"/>
</dbReference>
<comment type="subcellular location">
    <subcellularLocation>
        <location evidence="1">Nucleus</location>
    </subcellularLocation>
</comment>
<evidence type="ECO:0000259" key="15">
    <source>
        <dbReference type="PROSITE" id="PS51194"/>
    </source>
</evidence>
<dbReference type="GO" id="GO:0000390">
    <property type="term" value="P:spliceosomal complex disassembly"/>
    <property type="evidence" value="ECO:0007669"/>
    <property type="project" value="TreeGrafter"/>
</dbReference>
<evidence type="ECO:0000256" key="8">
    <source>
        <dbReference type="ARBA" id="ARBA00023187"/>
    </source>
</evidence>
<feature type="compositionally biased region" description="Polar residues" evidence="12">
    <location>
        <begin position="339"/>
        <end position="350"/>
    </location>
</feature>
<name>A0A819CVC3_9BILA</name>
<dbReference type="FunFam" id="3.40.50.300:FF:000101">
    <property type="entry name" value="Pre-mRNA-splicing factor ATP-dependent RNA helicase"/>
    <property type="match status" value="1"/>
</dbReference>
<feature type="compositionally biased region" description="Basic residues" evidence="12">
    <location>
        <begin position="202"/>
        <end position="214"/>
    </location>
</feature>
<evidence type="ECO:0000313" key="16">
    <source>
        <dbReference type="EMBL" id="CAF1155358.1"/>
    </source>
</evidence>
<keyword evidence="7" id="KW-0067">ATP-binding</keyword>
<dbReference type="Gene3D" id="1.20.120.1080">
    <property type="match status" value="1"/>
</dbReference>
<feature type="domain" description="S1 motif" evidence="13">
    <location>
        <begin position="228"/>
        <end position="298"/>
    </location>
</feature>
<comment type="similarity">
    <text evidence="11">Belongs to the DEAD box helicase family. DEAH subfamily. DDX8/PRP22 sub-subfamily.</text>
</comment>
<evidence type="ECO:0000259" key="13">
    <source>
        <dbReference type="PROSITE" id="PS50126"/>
    </source>
</evidence>
<dbReference type="SUPFAM" id="SSF52540">
    <property type="entry name" value="P-loop containing nucleoside triphosphate hydrolases"/>
    <property type="match status" value="1"/>
</dbReference>
<evidence type="ECO:0000256" key="7">
    <source>
        <dbReference type="ARBA" id="ARBA00022840"/>
    </source>
</evidence>
<evidence type="ECO:0000256" key="5">
    <source>
        <dbReference type="ARBA" id="ARBA00022801"/>
    </source>
</evidence>
<feature type="region of interest" description="Disordered" evidence="12">
    <location>
        <begin position="339"/>
        <end position="361"/>
    </location>
</feature>
<dbReference type="Pfam" id="PF04408">
    <property type="entry name" value="WHD_HA2"/>
    <property type="match status" value="1"/>
</dbReference>
<dbReference type="InterPro" id="IPR002464">
    <property type="entry name" value="DNA/RNA_helicase_DEAH_CS"/>
</dbReference>
<keyword evidence="6" id="KW-0347">Helicase</keyword>
<dbReference type="InterPro" id="IPR001650">
    <property type="entry name" value="Helicase_C-like"/>
</dbReference>
<feature type="compositionally biased region" description="Basic and acidic residues" evidence="12">
    <location>
        <begin position="351"/>
        <end position="360"/>
    </location>
</feature>
<dbReference type="EC" id="3.6.4.13" evidence="2"/>
<evidence type="ECO:0000256" key="9">
    <source>
        <dbReference type="ARBA" id="ARBA00023242"/>
    </source>
</evidence>
<dbReference type="Pfam" id="PF00270">
    <property type="entry name" value="DEAD"/>
    <property type="match status" value="1"/>
</dbReference>
<dbReference type="CDD" id="cd18791">
    <property type="entry name" value="SF2_C_RHA"/>
    <property type="match status" value="1"/>
</dbReference>
<dbReference type="InterPro" id="IPR011545">
    <property type="entry name" value="DEAD/DEAH_box_helicase_dom"/>
</dbReference>
<protein>
    <recommendedName>
        <fullName evidence="2">RNA helicase</fullName>
        <ecNumber evidence="2">3.6.4.13</ecNumber>
    </recommendedName>
</protein>
<feature type="compositionally biased region" description="Basic and acidic residues" evidence="12">
    <location>
        <begin position="138"/>
        <end position="147"/>
    </location>
</feature>
<dbReference type="GO" id="GO:0003724">
    <property type="term" value="F:RNA helicase activity"/>
    <property type="evidence" value="ECO:0007669"/>
    <property type="project" value="UniProtKB-EC"/>
</dbReference>
<keyword evidence="8" id="KW-0508">mRNA splicing</keyword>
<reference evidence="17" key="1">
    <citation type="submission" date="2021-02" db="EMBL/GenBank/DDBJ databases">
        <authorList>
            <person name="Nowell W R."/>
        </authorList>
    </citation>
    <scope>NUCLEOTIDE SEQUENCE</scope>
</reference>
<keyword evidence="9" id="KW-0539">Nucleus</keyword>
<dbReference type="FunFam" id="2.40.50.140:FF:000061">
    <property type="entry name" value="ATP-dependent RNA helicase DHX8"/>
    <property type="match status" value="1"/>
</dbReference>
<feature type="domain" description="Helicase C-terminal" evidence="15">
    <location>
        <begin position="696"/>
        <end position="876"/>
    </location>
</feature>
<dbReference type="EMBL" id="CAJNOT010001157">
    <property type="protein sequence ID" value="CAF1155358.1"/>
    <property type="molecule type" value="Genomic_DNA"/>
</dbReference>
<gene>
    <name evidence="17" type="ORF">JBS370_LOCUS16538</name>
    <name evidence="16" type="ORF">ZHD862_LOCUS20390</name>
</gene>
<dbReference type="InterPro" id="IPR011709">
    <property type="entry name" value="DEAD-box_helicase_OB_fold"/>
</dbReference>
<feature type="region of interest" description="Disordered" evidence="12">
    <location>
        <begin position="78"/>
        <end position="99"/>
    </location>
</feature>
<dbReference type="GO" id="GO:0071013">
    <property type="term" value="C:catalytic step 2 spliceosome"/>
    <property type="evidence" value="ECO:0007669"/>
    <property type="project" value="TreeGrafter"/>
</dbReference>
<feature type="compositionally biased region" description="Low complexity" evidence="12">
    <location>
        <begin position="187"/>
        <end position="201"/>
    </location>
</feature>
<dbReference type="InterPro" id="IPR049588">
    <property type="entry name" value="DHX8_GH2-like"/>
</dbReference>
<dbReference type="SMART" id="SM00847">
    <property type="entry name" value="HA2"/>
    <property type="match status" value="1"/>
</dbReference>
<dbReference type="CDD" id="cd21691">
    <property type="entry name" value="GH2-like_DHX8"/>
    <property type="match status" value="1"/>
</dbReference>
<accession>A0A819CVC3</accession>
<dbReference type="PROSITE" id="PS00690">
    <property type="entry name" value="DEAH_ATP_HELICASE"/>
    <property type="match status" value="1"/>
</dbReference>
<evidence type="ECO:0000313" key="18">
    <source>
        <dbReference type="Proteomes" id="UP000663836"/>
    </source>
</evidence>
<evidence type="ECO:0000256" key="2">
    <source>
        <dbReference type="ARBA" id="ARBA00012552"/>
    </source>
</evidence>
<organism evidence="17 18">
    <name type="scientific">Rotaria sordida</name>
    <dbReference type="NCBI Taxonomy" id="392033"/>
    <lineage>
        <taxon>Eukaryota</taxon>
        <taxon>Metazoa</taxon>
        <taxon>Spiralia</taxon>
        <taxon>Gnathifera</taxon>
        <taxon>Rotifera</taxon>
        <taxon>Eurotatoria</taxon>
        <taxon>Bdelloidea</taxon>
        <taxon>Philodinida</taxon>
        <taxon>Philodinidae</taxon>
        <taxon>Rotaria</taxon>
    </lineage>
</organism>
<keyword evidence="4" id="KW-0547">Nucleotide-binding</keyword>
<evidence type="ECO:0000256" key="6">
    <source>
        <dbReference type="ARBA" id="ARBA00022806"/>
    </source>
</evidence>
<dbReference type="InterPro" id="IPR007502">
    <property type="entry name" value="Helicase-assoc_dom"/>
</dbReference>
<proteinExistence type="inferred from homology"/>
<keyword evidence="5" id="KW-0378">Hydrolase</keyword>
<sequence length="1150" mass="131998">MEDLQKLEYLSLISKICTELNNQLGINDKDLAEFIIYMVQTSDSYDLFQNRLAENGADLPDSFSSNLYRIVQKMLPTPLKKTTSENHHETRSEQPGQLTDVSVRTMFHEEIKENSTNEQDIKVVDDLMAKLENLQVKVKSDQPIKHDDEDESEKKKKHHHRHRSLDSEHDRKETSHKDHKHCRHFSTDSQSSSTSDCSRSSKQSRHHDRNKSSSRQKQPSVPDKPMPGSIYDGTVISIMQWRCFVQLNQFHDRTEGVVHISNIHKDRINNISDVVKYHQKVKVKVLSYTDTEMSLSMKDVDQNTGEDLNEDLTKKLRDEISIENNRNLDSPINYLLSNPSNTCDSSSIDTNSKDNKDKNSRQISDYDQFVLNQMIDDKCIDTIQLPNYDEDLEIELVDEEAPFLKDYGKQSLQDDLSPIKINKNPNGSLQQAVMMQNILSKERREIKQQRSETNSDNLSSCSLTSAEINIKASTNISEWKNFLINNKTTFGKRTTMSIIEQRQNLPIYKLKEQLLKAVNDNQILIVIGETGSGKTTQITQYLAEAGYTSRGRIVCTQPRRIAAMSVAKRVAEEFDCRLGQEVGYTIRFEDCTSPETKIKYVTDGMLLRECLIDPNMNQYSVVLLDEAHERTLHTDILFGLMKQAVQKRSELKLIVTSATLDSIKFSEYFFNAPIFTIPSRIFPVEVFYAKEPEIDYLDATIITVMQIHLTEAPGDILVFLTDQEEIDIACEILFERMKKLGSEVPELIILPVYSALPNEMQTQIFDPAPSGSRKVVIATHIAETSLTIDGIYYVVDPGFVKQKIFNPKSDMDTLVVTPISQAQAKQRTGRAGRTGPGKAYRLYTEQAYRDEMLSTNVPEIQRTNLTSTVLSLKAMGINDLLSFDFIDPPPLETMIIAMKQLHALSALDDEGLLTKVGRLMAEFPFEPQLSKMLIMSVELHCAEEVLTIVSMLSVQNIFYRPKEKAEQADQCKARFHQAEGDHLTLLAIYNTWKQNQFSNLWCYENFVQQHSLKRAQDIRKQMLAIMDRHKLDVLSCGRQIGLVQKAICSGFFRNAAKRDPQEGYRTLVDSQVVYIHPSSSIYHKQPEWLCYHELVFTTKEYMHEVCVIDPKWLVRYAPKFFKFQNSTRVSKMNKEQRVEPLYSKYGEPNS</sequence>
<dbReference type="Pfam" id="PF21010">
    <property type="entry name" value="HA2_C"/>
    <property type="match status" value="1"/>
</dbReference>
<dbReference type="FunFam" id="1.20.120.1080:FF:000001">
    <property type="entry name" value="Pre-mRNA-splicing factor ATP-dependent RNA helicase"/>
    <property type="match status" value="1"/>
</dbReference>
<evidence type="ECO:0000256" key="10">
    <source>
        <dbReference type="ARBA" id="ARBA00047984"/>
    </source>
</evidence>
<dbReference type="GO" id="GO:0005524">
    <property type="term" value="F:ATP binding"/>
    <property type="evidence" value="ECO:0007669"/>
    <property type="project" value="UniProtKB-KW"/>
</dbReference>
<dbReference type="SUPFAM" id="SSF50249">
    <property type="entry name" value="Nucleic acid-binding proteins"/>
    <property type="match status" value="1"/>
</dbReference>
<dbReference type="PANTHER" id="PTHR18934">
    <property type="entry name" value="ATP-DEPENDENT RNA HELICASE"/>
    <property type="match status" value="1"/>
</dbReference>
<evidence type="ECO:0000259" key="14">
    <source>
        <dbReference type="PROSITE" id="PS51192"/>
    </source>
</evidence>
<dbReference type="GO" id="GO:0003723">
    <property type="term" value="F:RNA binding"/>
    <property type="evidence" value="ECO:0007669"/>
    <property type="project" value="TreeGrafter"/>
</dbReference>
<dbReference type="InterPro" id="IPR012340">
    <property type="entry name" value="NA-bd_OB-fold"/>
</dbReference>
<evidence type="ECO:0000256" key="1">
    <source>
        <dbReference type="ARBA" id="ARBA00004123"/>
    </source>
</evidence>
<dbReference type="Proteomes" id="UP000663836">
    <property type="component" value="Unassembled WGS sequence"/>
</dbReference>
<evidence type="ECO:0000256" key="4">
    <source>
        <dbReference type="ARBA" id="ARBA00022741"/>
    </source>
</evidence>
<dbReference type="InterPro" id="IPR044762">
    <property type="entry name" value="DHX8/Prp22_DEXHc"/>
</dbReference>
<dbReference type="CDD" id="cd17971">
    <property type="entry name" value="DEXHc_DHX8"/>
    <property type="match status" value="1"/>
</dbReference>
<dbReference type="CDD" id="cd05684">
    <property type="entry name" value="S1_DHX8_helicase"/>
    <property type="match status" value="1"/>
</dbReference>
<dbReference type="InterPro" id="IPR003029">
    <property type="entry name" value="S1_domain"/>
</dbReference>
<feature type="domain" description="Helicase ATP-binding" evidence="14">
    <location>
        <begin position="515"/>
        <end position="678"/>
    </location>
</feature>
<keyword evidence="3" id="KW-0507">mRNA processing</keyword>
<dbReference type="Proteomes" id="UP000663864">
    <property type="component" value="Unassembled WGS sequence"/>
</dbReference>
<comment type="catalytic activity">
    <reaction evidence="10">
        <text>ATP + H2O = ADP + phosphate + H(+)</text>
        <dbReference type="Rhea" id="RHEA:13065"/>
        <dbReference type="ChEBI" id="CHEBI:15377"/>
        <dbReference type="ChEBI" id="CHEBI:15378"/>
        <dbReference type="ChEBI" id="CHEBI:30616"/>
        <dbReference type="ChEBI" id="CHEBI:43474"/>
        <dbReference type="ChEBI" id="CHEBI:456216"/>
        <dbReference type="EC" id="3.6.4.13"/>
    </reaction>
</comment>
<dbReference type="PROSITE" id="PS51192">
    <property type="entry name" value="HELICASE_ATP_BIND_1"/>
    <property type="match status" value="1"/>
</dbReference>
<evidence type="ECO:0000313" key="17">
    <source>
        <dbReference type="EMBL" id="CAF3822298.1"/>
    </source>
</evidence>
<dbReference type="InterPro" id="IPR027417">
    <property type="entry name" value="P-loop_NTPase"/>
</dbReference>
<evidence type="ECO:0000256" key="3">
    <source>
        <dbReference type="ARBA" id="ARBA00022664"/>
    </source>
</evidence>
<dbReference type="InterPro" id="IPR014001">
    <property type="entry name" value="Helicase_ATP-bd"/>
</dbReference>
<dbReference type="AlphaFoldDB" id="A0A819CVC3"/>
<dbReference type="SMART" id="SM00487">
    <property type="entry name" value="DEXDc"/>
    <property type="match status" value="1"/>
</dbReference>